<feature type="non-terminal residue" evidence="7">
    <location>
        <position position="175"/>
    </location>
</feature>
<proteinExistence type="predicted"/>
<dbReference type="InterPro" id="IPR001851">
    <property type="entry name" value="ABC_transp_permease"/>
</dbReference>
<dbReference type="AlphaFoldDB" id="A0A382HR40"/>
<dbReference type="PANTHER" id="PTHR30482:SF17">
    <property type="entry name" value="ABC TRANSPORTER ATP-BINDING PROTEIN"/>
    <property type="match status" value="1"/>
</dbReference>
<comment type="subcellular location">
    <subcellularLocation>
        <location evidence="1">Cell membrane</location>
        <topology evidence="1">Multi-pass membrane protein</topology>
    </subcellularLocation>
</comment>
<feature type="transmembrane region" description="Helical" evidence="6">
    <location>
        <begin position="113"/>
        <end position="131"/>
    </location>
</feature>
<organism evidence="7">
    <name type="scientific">marine metagenome</name>
    <dbReference type="NCBI Taxonomy" id="408172"/>
    <lineage>
        <taxon>unclassified sequences</taxon>
        <taxon>metagenomes</taxon>
        <taxon>ecological metagenomes</taxon>
    </lineage>
</organism>
<keyword evidence="2" id="KW-1003">Cell membrane</keyword>
<dbReference type="EMBL" id="UINC01062667">
    <property type="protein sequence ID" value="SVB89505.1"/>
    <property type="molecule type" value="Genomic_DNA"/>
</dbReference>
<dbReference type="Pfam" id="PF02653">
    <property type="entry name" value="BPD_transp_2"/>
    <property type="match status" value="1"/>
</dbReference>
<evidence type="ECO:0000256" key="6">
    <source>
        <dbReference type="SAM" id="Phobius"/>
    </source>
</evidence>
<evidence type="ECO:0000256" key="1">
    <source>
        <dbReference type="ARBA" id="ARBA00004651"/>
    </source>
</evidence>
<feature type="transmembrane region" description="Helical" evidence="6">
    <location>
        <begin position="151"/>
        <end position="174"/>
    </location>
</feature>
<dbReference type="InterPro" id="IPR043428">
    <property type="entry name" value="LivM-like"/>
</dbReference>
<feature type="transmembrane region" description="Helical" evidence="6">
    <location>
        <begin position="61"/>
        <end position="78"/>
    </location>
</feature>
<name>A0A382HR40_9ZZZZ</name>
<evidence type="ECO:0000256" key="3">
    <source>
        <dbReference type="ARBA" id="ARBA00022692"/>
    </source>
</evidence>
<dbReference type="CDD" id="cd06581">
    <property type="entry name" value="TM_PBP1_LivM_like"/>
    <property type="match status" value="1"/>
</dbReference>
<keyword evidence="5 6" id="KW-0472">Membrane</keyword>
<evidence type="ECO:0008006" key="8">
    <source>
        <dbReference type="Google" id="ProtNLM"/>
    </source>
</evidence>
<feature type="transmembrane region" description="Helical" evidence="6">
    <location>
        <begin position="34"/>
        <end position="54"/>
    </location>
</feature>
<dbReference type="PANTHER" id="PTHR30482">
    <property type="entry name" value="HIGH-AFFINITY BRANCHED-CHAIN AMINO ACID TRANSPORT SYSTEM PERMEASE"/>
    <property type="match status" value="1"/>
</dbReference>
<keyword evidence="3 6" id="KW-0812">Transmembrane</keyword>
<dbReference type="GO" id="GO:0015658">
    <property type="term" value="F:branched-chain amino acid transmembrane transporter activity"/>
    <property type="evidence" value="ECO:0007669"/>
    <property type="project" value="InterPro"/>
</dbReference>
<feature type="transmembrane region" description="Helical" evidence="6">
    <location>
        <begin position="84"/>
        <end position="106"/>
    </location>
</feature>
<dbReference type="GO" id="GO:0005886">
    <property type="term" value="C:plasma membrane"/>
    <property type="evidence" value="ECO:0007669"/>
    <property type="project" value="UniProtKB-SubCell"/>
</dbReference>
<sequence>MTLRGWVTCAVIVVLALVPPIVSLADNAFILDLATRFVILAIAAVSLNLILGYGRMISFGHAAYLGIGAYAVGIPAYYEIYNGYLHILIAMSVSAVFALVTGVVCLRTRGVNFIMITMAFAQMVFFAFVSIEEYGGDDGLVIEIRSEFGSLINLENATVLYYVCFVSLLAVLYLV</sequence>
<evidence type="ECO:0000313" key="7">
    <source>
        <dbReference type="EMBL" id="SVB89505.1"/>
    </source>
</evidence>
<keyword evidence="4 6" id="KW-1133">Transmembrane helix</keyword>
<accession>A0A382HR40</accession>
<evidence type="ECO:0000256" key="4">
    <source>
        <dbReference type="ARBA" id="ARBA00022989"/>
    </source>
</evidence>
<evidence type="ECO:0000256" key="2">
    <source>
        <dbReference type="ARBA" id="ARBA00022475"/>
    </source>
</evidence>
<reference evidence="7" key="1">
    <citation type="submission" date="2018-05" db="EMBL/GenBank/DDBJ databases">
        <authorList>
            <person name="Lanie J.A."/>
            <person name="Ng W.-L."/>
            <person name="Kazmierczak K.M."/>
            <person name="Andrzejewski T.M."/>
            <person name="Davidsen T.M."/>
            <person name="Wayne K.J."/>
            <person name="Tettelin H."/>
            <person name="Glass J.I."/>
            <person name="Rusch D."/>
            <person name="Podicherti R."/>
            <person name="Tsui H.-C.T."/>
            <person name="Winkler M.E."/>
        </authorList>
    </citation>
    <scope>NUCLEOTIDE SEQUENCE</scope>
</reference>
<gene>
    <name evidence="7" type="ORF">METZ01_LOCUS242359</name>
</gene>
<protein>
    <recommendedName>
        <fullName evidence="8">Branched-chain amino acid ABC transporter permease</fullName>
    </recommendedName>
</protein>
<evidence type="ECO:0000256" key="5">
    <source>
        <dbReference type="ARBA" id="ARBA00023136"/>
    </source>
</evidence>